<protein>
    <recommendedName>
        <fullName evidence="5">Leucine-rich repeat domain-containing protein</fullName>
    </recommendedName>
</protein>
<dbReference type="InterPro" id="IPR032675">
    <property type="entry name" value="LRR_dom_sf"/>
</dbReference>
<dbReference type="PROSITE" id="PS51257">
    <property type="entry name" value="PROKAR_LIPOPROTEIN"/>
    <property type="match status" value="1"/>
</dbReference>
<proteinExistence type="predicted"/>
<evidence type="ECO:0000256" key="1">
    <source>
        <dbReference type="ARBA" id="ARBA00022614"/>
    </source>
</evidence>
<evidence type="ECO:0000313" key="3">
    <source>
        <dbReference type="EMBL" id="MDD7913715.1"/>
    </source>
</evidence>
<evidence type="ECO:0000313" key="4">
    <source>
        <dbReference type="Proteomes" id="UP001151478"/>
    </source>
</evidence>
<dbReference type="InterPro" id="IPR052574">
    <property type="entry name" value="CDIRP"/>
</dbReference>
<comment type="caution">
    <text evidence="3">The sequence shown here is derived from an EMBL/GenBank/DDBJ whole genome shotgun (WGS) entry which is preliminary data.</text>
</comment>
<dbReference type="PANTHER" id="PTHR47566">
    <property type="match status" value="1"/>
</dbReference>
<organism evidence="3 4">
    <name type="scientific">Polaribacter ponticola</name>
    <dbReference type="NCBI Taxonomy" id="2978475"/>
    <lineage>
        <taxon>Bacteria</taxon>
        <taxon>Pseudomonadati</taxon>
        <taxon>Bacteroidota</taxon>
        <taxon>Flavobacteriia</taxon>
        <taxon>Flavobacteriales</taxon>
        <taxon>Flavobacteriaceae</taxon>
    </lineage>
</organism>
<dbReference type="EMBL" id="JAOSLC020000002">
    <property type="protein sequence ID" value="MDD7913715.1"/>
    <property type="molecule type" value="Genomic_DNA"/>
</dbReference>
<sequence>MKNTVLFIAFGIFVFASCSKDTEIEIPEPVNDFVEIPDIEFEKELIRVGIDSDGEINQKLLKTDAEKVTKLSLYRADITTLKGIEAFVNLKNLNAEANKLTSIDLSNNVLLDTIHLGFNNLTSIKGLNNALNLKWLSLSGNLFTEFTIKNPSIENILMSHNELTSFNANQCPKLTGVLLHINKLEALDFSNNPLLETLIFSDNKVKTINLDNNVNLEYIYCSSNLFTSFDVSKLNKLVDLRVDRNPTLTCIKIAEDQEILTLSLSDYQETNINCN</sequence>
<keyword evidence="2" id="KW-0677">Repeat</keyword>
<reference evidence="3" key="1">
    <citation type="submission" date="2023-02" db="EMBL/GenBank/DDBJ databases">
        <title>Polaribacter ponticola sp. nov., isolated from seawater.</title>
        <authorList>
            <person name="Baek J.H."/>
            <person name="Kim J.M."/>
            <person name="Choi D.G."/>
            <person name="Jeon C.O."/>
        </authorList>
    </citation>
    <scope>NUCLEOTIDE SEQUENCE</scope>
    <source>
        <strain evidence="3">MSW5</strain>
    </source>
</reference>
<evidence type="ECO:0008006" key="5">
    <source>
        <dbReference type="Google" id="ProtNLM"/>
    </source>
</evidence>
<name>A0ABT5S6K1_9FLAO</name>
<dbReference type="SUPFAM" id="SSF52058">
    <property type="entry name" value="L domain-like"/>
    <property type="match status" value="1"/>
</dbReference>
<keyword evidence="4" id="KW-1185">Reference proteome</keyword>
<accession>A0ABT5S6K1</accession>
<dbReference type="Proteomes" id="UP001151478">
    <property type="component" value="Unassembled WGS sequence"/>
</dbReference>
<dbReference type="Gene3D" id="3.80.10.10">
    <property type="entry name" value="Ribonuclease Inhibitor"/>
    <property type="match status" value="1"/>
</dbReference>
<gene>
    <name evidence="3" type="ORF">N5A56_004495</name>
</gene>
<keyword evidence="1" id="KW-0433">Leucine-rich repeat</keyword>
<dbReference type="PANTHER" id="PTHR47566:SF1">
    <property type="entry name" value="PROTEIN NUD1"/>
    <property type="match status" value="1"/>
</dbReference>
<evidence type="ECO:0000256" key="2">
    <source>
        <dbReference type="ARBA" id="ARBA00022737"/>
    </source>
</evidence>
<dbReference type="RefSeq" id="WP_265726193.1">
    <property type="nucleotide sequence ID" value="NZ_JAOSLC020000002.1"/>
</dbReference>